<gene>
    <name evidence="2" type="ORF">QJS10_CPB11g02389</name>
</gene>
<proteinExistence type="predicted"/>
<reference evidence="2" key="2">
    <citation type="submission" date="2023-06" db="EMBL/GenBank/DDBJ databases">
        <authorList>
            <person name="Ma L."/>
            <person name="Liu K.-W."/>
            <person name="Li Z."/>
            <person name="Hsiao Y.-Y."/>
            <person name="Qi Y."/>
            <person name="Fu T."/>
            <person name="Tang G."/>
            <person name="Zhang D."/>
            <person name="Sun W.-H."/>
            <person name="Liu D.-K."/>
            <person name="Li Y."/>
            <person name="Chen G.-Z."/>
            <person name="Liu X.-D."/>
            <person name="Liao X.-Y."/>
            <person name="Jiang Y.-T."/>
            <person name="Yu X."/>
            <person name="Hao Y."/>
            <person name="Huang J."/>
            <person name="Zhao X.-W."/>
            <person name="Ke S."/>
            <person name="Chen Y.-Y."/>
            <person name="Wu W.-L."/>
            <person name="Hsu J.-L."/>
            <person name="Lin Y.-F."/>
            <person name="Huang M.-D."/>
            <person name="Li C.-Y."/>
            <person name="Huang L."/>
            <person name="Wang Z.-W."/>
            <person name="Zhao X."/>
            <person name="Zhong W.-Y."/>
            <person name="Peng D.-H."/>
            <person name="Ahmad S."/>
            <person name="Lan S."/>
            <person name="Zhang J.-S."/>
            <person name="Tsai W.-C."/>
            <person name="Van De Peer Y."/>
            <person name="Liu Z.-J."/>
        </authorList>
    </citation>
    <scope>NUCLEOTIDE SEQUENCE</scope>
    <source>
        <strain evidence="2">CP</strain>
        <tissue evidence="2">Leaves</tissue>
    </source>
</reference>
<evidence type="ECO:0000313" key="3">
    <source>
        <dbReference type="Proteomes" id="UP001180020"/>
    </source>
</evidence>
<comment type="caution">
    <text evidence="2">The sequence shown here is derived from an EMBL/GenBank/DDBJ whole genome shotgun (WGS) entry which is preliminary data.</text>
</comment>
<feature type="compositionally biased region" description="Polar residues" evidence="1">
    <location>
        <begin position="82"/>
        <end position="97"/>
    </location>
</feature>
<reference evidence="2" key="1">
    <citation type="journal article" date="2023" name="Nat. Commun.">
        <title>Diploid and tetraploid genomes of Acorus and the evolution of monocots.</title>
        <authorList>
            <person name="Ma L."/>
            <person name="Liu K.W."/>
            <person name="Li Z."/>
            <person name="Hsiao Y.Y."/>
            <person name="Qi Y."/>
            <person name="Fu T."/>
            <person name="Tang G.D."/>
            <person name="Zhang D."/>
            <person name="Sun W.H."/>
            <person name="Liu D.K."/>
            <person name="Li Y."/>
            <person name="Chen G.Z."/>
            <person name="Liu X.D."/>
            <person name="Liao X.Y."/>
            <person name="Jiang Y.T."/>
            <person name="Yu X."/>
            <person name="Hao Y."/>
            <person name="Huang J."/>
            <person name="Zhao X.W."/>
            <person name="Ke S."/>
            <person name="Chen Y.Y."/>
            <person name="Wu W.L."/>
            <person name="Hsu J.L."/>
            <person name="Lin Y.F."/>
            <person name="Huang M.D."/>
            <person name="Li C.Y."/>
            <person name="Huang L."/>
            <person name="Wang Z.W."/>
            <person name="Zhao X."/>
            <person name="Zhong W.Y."/>
            <person name="Peng D.H."/>
            <person name="Ahmad S."/>
            <person name="Lan S."/>
            <person name="Zhang J.S."/>
            <person name="Tsai W.C."/>
            <person name="Van de Peer Y."/>
            <person name="Liu Z.J."/>
        </authorList>
    </citation>
    <scope>NUCLEOTIDE SEQUENCE</scope>
    <source>
        <strain evidence="2">CP</strain>
    </source>
</reference>
<evidence type="ECO:0000313" key="2">
    <source>
        <dbReference type="EMBL" id="KAK1304568.1"/>
    </source>
</evidence>
<dbReference type="AlphaFoldDB" id="A0AAV9DWI7"/>
<keyword evidence="3" id="KW-1185">Reference proteome</keyword>
<protein>
    <submittedName>
        <fullName evidence="2">Uncharacterized protein</fullName>
    </submittedName>
</protein>
<feature type="region of interest" description="Disordered" evidence="1">
    <location>
        <begin position="65"/>
        <end position="97"/>
    </location>
</feature>
<organism evidence="2 3">
    <name type="scientific">Acorus calamus</name>
    <name type="common">Sweet flag</name>
    <dbReference type="NCBI Taxonomy" id="4465"/>
    <lineage>
        <taxon>Eukaryota</taxon>
        <taxon>Viridiplantae</taxon>
        <taxon>Streptophyta</taxon>
        <taxon>Embryophyta</taxon>
        <taxon>Tracheophyta</taxon>
        <taxon>Spermatophyta</taxon>
        <taxon>Magnoliopsida</taxon>
        <taxon>Liliopsida</taxon>
        <taxon>Acoraceae</taxon>
        <taxon>Acorus</taxon>
    </lineage>
</organism>
<sequence>MEGLQPYYNTQYKVGRMELASKGGGQEQGPLLSTPPTPLQWGISSFQDGYPRQWPIGSMGMSLDGVPYGQGNQEGRVHFSQGPPSSTDANPSLSFFD</sequence>
<name>A0AAV9DWI7_ACOCL</name>
<feature type="region of interest" description="Disordered" evidence="1">
    <location>
        <begin position="19"/>
        <end position="38"/>
    </location>
</feature>
<evidence type="ECO:0000256" key="1">
    <source>
        <dbReference type="SAM" id="MobiDB-lite"/>
    </source>
</evidence>
<accession>A0AAV9DWI7</accession>
<dbReference type="EMBL" id="JAUJYO010000011">
    <property type="protein sequence ID" value="KAK1304568.1"/>
    <property type="molecule type" value="Genomic_DNA"/>
</dbReference>
<dbReference type="Proteomes" id="UP001180020">
    <property type="component" value="Unassembled WGS sequence"/>
</dbReference>